<gene>
    <name evidence="2" type="ORF">A8C56_14685</name>
</gene>
<protein>
    <submittedName>
        <fullName evidence="2">Uncharacterized protein</fullName>
    </submittedName>
</protein>
<dbReference type="STRING" id="1176587.A8C56_14685"/>
<dbReference type="Proteomes" id="UP000077667">
    <property type="component" value="Chromosome"/>
</dbReference>
<keyword evidence="3" id="KW-1185">Reference proteome</keyword>
<keyword evidence="1" id="KW-0732">Signal</keyword>
<organism evidence="2 3">
    <name type="scientific">Niabella ginsenosidivorans</name>
    <dbReference type="NCBI Taxonomy" id="1176587"/>
    <lineage>
        <taxon>Bacteria</taxon>
        <taxon>Pseudomonadati</taxon>
        <taxon>Bacteroidota</taxon>
        <taxon>Chitinophagia</taxon>
        <taxon>Chitinophagales</taxon>
        <taxon>Chitinophagaceae</taxon>
        <taxon>Niabella</taxon>
    </lineage>
</organism>
<evidence type="ECO:0000313" key="3">
    <source>
        <dbReference type="Proteomes" id="UP000077667"/>
    </source>
</evidence>
<evidence type="ECO:0000256" key="1">
    <source>
        <dbReference type="SAM" id="SignalP"/>
    </source>
</evidence>
<feature type="signal peptide" evidence="1">
    <location>
        <begin position="1"/>
        <end position="24"/>
    </location>
</feature>
<dbReference type="EMBL" id="CP015772">
    <property type="protein sequence ID" value="ANH82050.1"/>
    <property type="molecule type" value="Genomic_DNA"/>
</dbReference>
<reference evidence="2 3" key="1">
    <citation type="submission" date="2016-05" db="EMBL/GenBank/DDBJ databases">
        <title>Niabella ginsenosidivorans BS26 whole genome sequencing.</title>
        <authorList>
            <person name="Im W.T."/>
            <person name="Siddiqi M.Z."/>
        </authorList>
    </citation>
    <scope>NUCLEOTIDE SEQUENCE [LARGE SCALE GENOMIC DNA]</scope>
    <source>
        <strain evidence="2 3">BS26</strain>
    </source>
</reference>
<sequence length="156" mass="17777">MKKIKIVRSLILALLLISVKHGMAQDKAAKEKQELLQDAIAARYTKDASFAQYKRTAINNNLNYWVGNKLADLIAKWGPPTRTTTDGGDGNIIVYENTQSRTTGSYSGAQLSWNEWGEITNYKPAQDTRQSYSYTDYWYVYADKNNIITRVEKGRK</sequence>
<dbReference type="AlphaFoldDB" id="A0A1A9I5T4"/>
<feature type="chain" id="PRO_5008389903" evidence="1">
    <location>
        <begin position="25"/>
        <end position="156"/>
    </location>
</feature>
<dbReference type="KEGG" id="nia:A8C56_14685"/>
<evidence type="ECO:0000313" key="2">
    <source>
        <dbReference type="EMBL" id="ANH82050.1"/>
    </source>
</evidence>
<name>A0A1A9I5T4_9BACT</name>
<dbReference type="RefSeq" id="WP_067757518.1">
    <property type="nucleotide sequence ID" value="NZ_CP015772.1"/>
</dbReference>
<dbReference type="OrthoDB" id="676793at2"/>
<proteinExistence type="predicted"/>
<accession>A0A1A9I5T4</accession>